<evidence type="ECO:0000313" key="2">
    <source>
        <dbReference type="Proteomes" id="UP000027059"/>
    </source>
</evidence>
<evidence type="ECO:0000313" key="1">
    <source>
        <dbReference type="EMBL" id="AIA31729.1"/>
    </source>
</evidence>
<protein>
    <submittedName>
        <fullName evidence="1">Uncharacterized protein</fullName>
    </submittedName>
</protein>
<reference evidence="2" key="1">
    <citation type="submission" date="2014-02" db="EMBL/GenBank/DDBJ databases">
        <title>Complete genome sequence and comparative genomic analysis of the nitrogen-fixing bacterium Leptospirillum ferriphilum YSK.</title>
        <authorList>
            <person name="Guo X."/>
            <person name="Yin H."/>
            <person name="Liang Y."/>
            <person name="Hu Q."/>
            <person name="Ma L."/>
            <person name="Xiao Y."/>
            <person name="Zhang X."/>
            <person name="Qiu G."/>
            <person name="Liu X."/>
        </authorList>
    </citation>
    <scope>NUCLEOTIDE SEQUENCE [LARGE SCALE GENOMIC DNA]</scope>
    <source>
        <strain evidence="2">YSK</strain>
    </source>
</reference>
<dbReference type="HOGENOM" id="CLU_2825860_0_0_0"/>
<gene>
    <name evidence="1" type="ORF">Y981_06595</name>
</gene>
<organism evidence="1 2">
    <name type="scientific">Leptospirillum ferriphilum YSK</name>
    <dbReference type="NCBI Taxonomy" id="1441628"/>
    <lineage>
        <taxon>Bacteria</taxon>
        <taxon>Pseudomonadati</taxon>
        <taxon>Nitrospirota</taxon>
        <taxon>Nitrospiria</taxon>
        <taxon>Nitrospirales</taxon>
        <taxon>Nitrospiraceae</taxon>
        <taxon>Leptospirillum</taxon>
    </lineage>
</organism>
<dbReference type="Proteomes" id="UP000027059">
    <property type="component" value="Chromosome"/>
</dbReference>
<proteinExistence type="predicted"/>
<name>A0A059XT08_9BACT</name>
<reference evidence="1 2" key="2">
    <citation type="journal article" date="2015" name="Biomed. Res. Int.">
        <title>Effects of Arsenite Resistance on the Growth and Functional Gene Expression of Leptospirillum ferriphilum and Acidithiobacillus thiooxidans in Pure Culture and Coculture.</title>
        <authorList>
            <person name="Jiang H."/>
            <person name="Liang Y."/>
            <person name="Yin H."/>
            <person name="Xiao Y."/>
            <person name="Guo X."/>
            <person name="Xu Y."/>
            <person name="Hu Q."/>
            <person name="Liu H."/>
            <person name="Liu X."/>
        </authorList>
    </citation>
    <scope>NUCLEOTIDE SEQUENCE [LARGE SCALE GENOMIC DNA]</scope>
    <source>
        <strain evidence="1 2">YSK</strain>
    </source>
</reference>
<dbReference type="KEGG" id="lfp:Y981_06595"/>
<sequence>MRFTRVPPGMVPGQEIRCLRRADLFARERSFIFAEEPSLVFFGNVANPDWNTRYPSSPEYRPFFIC</sequence>
<keyword evidence="2" id="KW-1185">Reference proteome</keyword>
<accession>A0A059XT08</accession>
<dbReference type="AlphaFoldDB" id="A0A059XT08"/>
<dbReference type="EMBL" id="CP007243">
    <property type="protein sequence ID" value="AIA31729.1"/>
    <property type="molecule type" value="Genomic_DNA"/>
</dbReference>